<dbReference type="KEGG" id="sniv:SFSGTM_32050"/>
<dbReference type="PRINTS" id="PR00701">
    <property type="entry name" value="60KDINNERMP"/>
</dbReference>
<comment type="subunit">
    <text evidence="13">Interacts with the Sec translocase complex via SecD. Specifically interacts with transmembrane segments of nascent integral membrane proteins during membrane integration.</text>
</comment>
<keyword evidence="10 13" id="KW-0143">Chaperone</keyword>
<dbReference type="HAMAP" id="MF_01810">
    <property type="entry name" value="YidC_type1"/>
    <property type="match status" value="1"/>
</dbReference>
<dbReference type="NCBIfam" id="TIGR03592">
    <property type="entry name" value="yidC_oxa1_cterm"/>
    <property type="match status" value="1"/>
</dbReference>
<dbReference type="CDD" id="cd19961">
    <property type="entry name" value="EcYidC-like_peri"/>
    <property type="match status" value="1"/>
</dbReference>
<evidence type="ECO:0000256" key="11">
    <source>
        <dbReference type="ARBA" id="ARBA00033245"/>
    </source>
</evidence>
<dbReference type="InterPro" id="IPR038221">
    <property type="entry name" value="YidC_periplasmic_sf"/>
</dbReference>
<feature type="domain" description="Membrane insertase YidC N-terminal" evidence="16">
    <location>
        <begin position="59"/>
        <end position="333"/>
    </location>
</feature>
<accession>A0A809SFR5</accession>
<evidence type="ECO:0000256" key="8">
    <source>
        <dbReference type="ARBA" id="ARBA00022989"/>
    </source>
</evidence>
<dbReference type="PANTHER" id="PTHR12428:SF65">
    <property type="entry name" value="CYTOCHROME C OXIDASE ASSEMBLY PROTEIN COX18, MITOCHONDRIAL"/>
    <property type="match status" value="1"/>
</dbReference>
<keyword evidence="5 13" id="KW-1003">Cell membrane</keyword>
<keyword evidence="8 13" id="KW-1133">Transmembrane helix</keyword>
<keyword evidence="4 13" id="KW-0813">Transport</keyword>
<dbReference type="Pfam" id="PF02096">
    <property type="entry name" value="60KD_IMP"/>
    <property type="match status" value="1"/>
</dbReference>
<keyword evidence="9 13" id="KW-0472">Membrane</keyword>
<evidence type="ECO:0000256" key="7">
    <source>
        <dbReference type="ARBA" id="ARBA00022927"/>
    </source>
</evidence>
<feature type="transmembrane region" description="Helical" evidence="13">
    <location>
        <begin position="484"/>
        <end position="509"/>
    </location>
</feature>
<dbReference type="NCBIfam" id="TIGR03593">
    <property type="entry name" value="yidC_nterm"/>
    <property type="match status" value="1"/>
</dbReference>
<dbReference type="InterPro" id="IPR019998">
    <property type="entry name" value="Membr_insert_YidC"/>
</dbReference>
<evidence type="ECO:0000256" key="1">
    <source>
        <dbReference type="ARBA" id="ARBA00004429"/>
    </source>
</evidence>
<keyword evidence="7 13" id="KW-0653">Protein transport</keyword>
<evidence type="ECO:0000256" key="12">
    <source>
        <dbReference type="ARBA" id="ARBA00033342"/>
    </source>
</evidence>
<comment type="subcellular location">
    <subcellularLocation>
        <location evidence="1">Cell inner membrane</location>
        <topology evidence="1">Multi-pass membrane protein</topology>
    </subcellularLocation>
    <subcellularLocation>
        <location evidence="13">Cell membrane</location>
        <topology evidence="13">Multi-pass membrane protein</topology>
    </subcellularLocation>
</comment>
<evidence type="ECO:0000256" key="4">
    <source>
        <dbReference type="ARBA" id="ARBA00022448"/>
    </source>
</evidence>
<dbReference type="Proteomes" id="UP000463939">
    <property type="component" value="Chromosome"/>
</dbReference>
<feature type="compositionally biased region" description="Basic and acidic residues" evidence="14">
    <location>
        <begin position="1"/>
        <end position="11"/>
    </location>
</feature>
<evidence type="ECO:0000256" key="13">
    <source>
        <dbReference type="HAMAP-Rule" id="MF_01810"/>
    </source>
</evidence>
<gene>
    <name evidence="13 17" type="primary">yidC</name>
    <name evidence="17" type="ORF">SFSGTM_32050</name>
</gene>
<dbReference type="Pfam" id="PF14849">
    <property type="entry name" value="YidC_periplas"/>
    <property type="match status" value="1"/>
</dbReference>
<sequence>MLWENWQKETAPKALDSTATSTKNDISNINAPIIPTINKQAVIQQDAKKADGALVDGAQINVTTDLVHAVIDADGGDIRSLSILHYQDPVDVKRHLHIFEQTSNHTYVAQSGLVGTNLPNHKSIFSFAANNYALAENQNKLVVPMSWVDEETGIQVTKEYIFYRDSYKIDLTYHLTNTGKLSIPLQAYFQLLRDGKIPDGESKMVHTFTGPAIYTEASKFTKLDFHKMDKGDQTYPKTANDGWVAMVQHHFVSAWLPNNGAKREFYAEALGNGLYRAGVILPEGELKPGSSTSFTVPLYAGPQIQKTLTALAPGLDYVVDYGWLTPISGPIFWALQKIHGVVGNWGWSIVILTMFIKLMFFPLSAKSYQSMAQMRGLAPKLQRLKETFGDDRQKLHQAMMDLYKTEKVNPLGGCLPVVVQIPVFISLYWALLGSVEMRQAPFIGWIHDLSAPDPFYVLPIIMGLTMILQTRLNPTPPDPMQAKVMMIMPVAFSIFFFFFPAGLVLYWVVNNILSISQQWFITRKHEAAQAGNAKR</sequence>
<feature type="region of interest" description="Disordered" evidence="14">
    <location>
        <begin position="1"/>
        <end position="22"/>
    </location>
</feature>
<evidence type="ECO:0000256" key="9">
    <source>
        <dbReference type="ARBA" id="ARBA00023136"/>
    </source>
</evidence>
<evidence type="ECO:0000256" key="5">
    <source>
        <dbReference type="ARBA" id="ARBA00022475"/>
    </source>
</evidence>
<dbReference type="PANTHER" id="PTHR12428">
    <property type="entry name" value="OXA1"/>
    <property type="match status" value="1"/>
</dbReference>
<dbReference type="GO" id="GO:0032977">
    <property type="term" value="F:membrane insertase activity"/>
    <property type="evidence" value="ECO:0007669"/>
    <property type="project" value="InterPro"/>
</dbReference>
<reference evidence="18" key="1">
    <citation type="submission" date="2019-11" db="EMBL/GenBank/DDBJ databases">
        <title>Isolation and characterization of a novel species in the genus Sulfuriferula.</title>
        <authorList>
            <person name="Mochizuki J."/>
            <person name="Kojima H."/>
            <person name="Fukui M."/>
        </authorList>
    </citation>
    <scope>NUCLEOTIDE SEQUENCE [LARGE SCALE GENOMIC DNA]</scope>
    <source>
        <strain evidence="18">SGTM</strain>
    </source>
</reference>
<comment type="similarity">
    <text evidence="2 13">Belongs to the OXA1/ALB3/YidC family. Type 1 subfamily.</text>
</comment>
<evidence type="ECO:0000256" key="6">
    <source>
        <dbReference type="ARBA" id="ARBA00022692"/>
    </source>
</evidence>
<evidence type="ECO:0000259" key="16">
    <source>
        <dbReference type="Pfam" id="PF14849"/>
    </source>
</evidence>
<dbReference type="GO" id="GO:0015031">
    <property type="term" value="P:protein transport"/>
    <property type="evidence" value="ECO:0007669"/>
    <property type="project" value="UniProtKB-KW"/>
</dbReference>
<comment type="function">
    <text evidence="13">Required for the insertion and/or proper folding and/or complex formation of integral membrane proteins into the membrane. Involved in integration of membrane proteins that insert both dependently and independently of the Sec translocase complex, as well as at least some lipoproteins. Aids folding of multispanning membrane proteins.</text>
</comment>
<evidence type="ECO:0000313" key="18">
    <source>
        <dbReference type="Proteomes" id="UP000463939"/>
    </source>
</evidence>
<dbReference type="InterPro" id="IPR028055">
    <property type="entry name" value="YidC/Oxa/ALB_C"/>
</dbReference>
<evidence type="ECO:0000259" key="15">
    <source>
        <dbReference type="Pfam" id="PF02096"/>
    </source>
</evidence>
<feature type="transmembrane region" description="Helical" evidence="13">
    <location>
        <begin position="345"/>
        <end position="365"/>
    </location>
</feature>
<dbReference type="AlphaFoldDB" id="A0A809SFR5"/>
<dbReference type="Gene3D" id="2.70.98.90">
    <property type="match status" value="1"/>
</dbReference>
<evidence type="ECO:0000256" key="14">
    <source>
        <dbReference type="SAM" id="MobiDB-lite"/>
    </source>
</evidence>
<dbReference type="InterPro" id="IPR001708">
    <property type="entry name" value="YidC/ALB3/OXA1/COX18"/>
</dbReference>
<dbReference type="GO" id="GO:0005886">
    <property type="term" value="C:plasma membrane"/>
    <property type="evidence" value="ECO:0007669"/>
    <property type="project" value="UniProtKB-SubCell"/>
</dbReference>
<proteinExistence type="inferred from homology"/>
<feature type="domain" description="Membrane insertase YidC/Oxa/ALB C-terminal" evidence="15">
    <location>
        <begin position="345"/>
        <end position="523"/>
    </location>
</feature>
<name>A0A809SFR5_9PROT</name>
<organism evidence="17 18">
    <name type="scientific">Sulfuriferula nivalis</name>
    <dbReference type="NCBI Taxonomy" id="2675298"/>
    <lineage>
        <taxon>Bacteria</taxon>
        <taxon>Pseudomonadati</taxon>
        <taxon>Pseudomonadota</taxon>
        <taxon>Betaproteobacteria</taxon>
        <taxon>Nitrosomonadales</taxon>
        <taxon>Sulfuricellaceae</taxon>
        <taxon>Sulfuriferula</taxon>
    </lineage>
</organism>
<comment type="caution">
    <text evidence="13">Lacks conserved residue(s) required for the propagation of feature annotation.</text>
</comment>
<feature type="transmembrane region" description="Helical" evidence="13">
    <location>
        <begin position="408"/>
        <end position="431"/>
    </location>
</feature>
<evidence type="ECO:0000256" key="10">
    <source>
        <dbReference type="ARBA" id="ARBA00023186"/>
    </source>
</evidence>
<dbReference type="GO" id="GO:0051205">
    <property type="term" value="P:protein insertion into membrane"/>
    <property type="evidence" value="ECO:0007669"/>
    <property type="project" value="TreeGrafter"/>
</dbReference>
<evidence type="ECO:0000256" key="3">
    <source>
        <dbReference type="ARBA" id="ARBA00015325"/>
    </source>
</evidence>
<evidence type="ECO:0000256" key="2">
    <source>
        <dbReference type="ARBA" id="ARBA00010527"/>
    </source>
</evidence>
<dbReference type="InterPro" id="IPR028053">
    <property type="entry name" value="Membr_insert_YidC_N"/>
</dbReference>
<dbReference type="EMBL" id="AP021881">
    <property type="protein sequence ID" value="BBP02497.1"/>
    <property type="molecule type" value="Genomic_DNA"/>
</dbReference>
<evidence type="ECO:0000313" key="17">
    <source>
        <dbReference type="EMBL" id="BBP02497.1"/>
    </source>
</evidence>
<dbReference type="PRINTS" id="PR01900">
    <property type="entry name" value="YIDCPROTEIN"/>
</dbReference>
<protein>
    <recommendedName>
        <fullName evidence="3 13">Membrane protein insertase YidC</fullName>
    </recommendedName>
    <alternativeName>
        <fullName evidence="12 13">Foldase YidC</fullName>
    </alternativeName>
    <alternativeName>
        <fullName evidence="11 13">Membrane integrase YidC</fullName>
    </alternativeName>
    <alternativeName>
        <fullName evidence="13">Membrane protein YidC</fullName>
    </alternativeName>
</protein>
<dbReference type="InterPro" id="IPR047196">
    <property type="entry name" value="YidC_ALB_C"/>
</dbReference>
<keyword evidence="6 13" id="KW-0812">Transmembrane</keyword>
<dbReference type="NCBIfam" id="NF002352">
    <property type="entry name" value="PRK01318.1-3"/>
    <property type="match status" value="1"/>
</dbReference>
<keyword evidence="18" id="KW-1185">Reference proteome</keyword>
<dbReference type="CDD" id="cd20070">
    <property type="entry name" value="5TM_YidC_Alb3"/>
    <property type="match status" value="1"/>
</dbReference>